<comment type="caution">
    <text evidence="4">The sequence shown here is derived from an EMBL/GenBank/DDBJ whole genome shotgun (WGS) entry which is preliminary data.</text>
</comment>
<protein>
    <submittedName>
        <fullName evidence="4">Pyridoxal phosphate-dependent transferase</fullName>
    </submittedName>
</protein>
<dbReference type="PANTHER" id="PTHR42699:SF1">
    <property type="entry name" value="CYSTATHIONINE GAMMA-SYNTHASE-RELATED"/>
    <property type="match status" value="1"/>
</dbReference>
<evidence type="ECO:0000313" key="4">
    <source>
        <dbReference type="EMBL" id="KAH6898562.1"/>
    </source>
</evidence>
<dbReference type="InterPro" id="IPR015421">
    <property type="entry name" value="PyrdxlP-dep_Trfase_major"/>
</dbReference>
<organism evidence="4 5">
    <name type="scientific">Thelonectria olida</name>
    <dbReference type="NCBI Taxonomy" id="1576542"/>
    <lineage>
        <taxon>Eukaryota</taxon>
        <taxon>Fungi</taxon>
        <taxon>Dikarya</taxon>
        <taxon>Ascomycota</taxon>
        <taxon>Pezizomycotina</taxon>
        <taxon>Sordariomycetes</taxon>
        <taxon>Hypocreomycetidae</taxon>
        <taxon>Hypocreales</taxon>
        <taxon>Nectriaceae</taxon>
        <taxon>Thelonectria</taxon>
    </lineage>
</organism>
<dbReference type="InterPro" id="IPR051750">
    <property type="entry name" value="Trans-sulfuration_enzymes"/>
</dbReference>
<comment type="similarity">
    <text evidence="3">Belongs to the trans-sulfuration enzymes family.</text>
</comment>
<evidence type="ECO:0000313" key="5">
    <source>
        <dbReference type="Proteomes" id="UP000777438"/>
    </source>
</evidence>
<evidence type="ECO:0000256" key="3">
    <source>
        <dbReference type="RuleBase" id="RU362118"/>
    </source>
</evidence>
<dbReference type="InterPro" id="IPR000277">
    <property type="entry name" value="Cys/Met-Metab_PyrdxlP-dep_enz"/>
</dbReference>
<proteinExistence type="inferred from homology"/>
<dbReference type="InterPro" id="IPR015422">
    <property type="entry name" value="PyrdxlP-dep_Trfase_small"/>
</dbReference>
<dbReference type="GO" id="GO:0030170">
    <property type="term" value="F:pyridoxal phosphate binding"/>
    <property type="evidence" value="ECO:0007669"/>
    <property type="project" value="InterPro"/>
</dbReference>
<dbReference type="EMBL" id="JAGPYM010000002">
    <property type="protein sequence ID" value="KAH6898562.1"/>
    <property type="molecule type" value="Genomic_DNA"/>
</dbReference>
<keyword evidence="4" id="KW-0808">Transferase</keyword>
<reference evidence="4 5" key="1">
    <citation type="journal article" date="2021" name="Nat. Commun.">
        <title>Genetic determinants of endophytism in the Arabidopsis root mycobiome.</title>
        <authorList>
            <person name="Mesny F."/>
            <person name="Miyauchi S."/>
            <person name="Thiergart T."/>
            <person name="Pickel B."/>
            <person name="Atanasova L."/>
            <person name="Karlsson M."/>
            <person name="Huettel B."/>
            <person name="Barry K.W."/>
            <person name="Haridas S."/>
            <person name="Chen C."/>
            <person name="Bauer D."/>
            <person name="Andreopoulos W."/>
            <person name="Pangilinan J."/>
            <person name="LaButti K."/>
            <person name="Riley R."/>
            <person name="Lipzen A."/>
            <person name="Clum A."/>
            <person name="Drula E."/>
            <person name="Henrissat B."/>
            <person name="Kohler A."/>
            <person name="Grigoriev I.V."/>
            <person name="Martin F.M."/>
            <person name="Hacquard S."/>
        </authorList>
    </citation>
    <scope>NUCLEOTIDE SEQUENCE [LARGE SCALE GENOMIC DNA]</scope>
    <source>
        <strain evidence="4 5">MPI-CAGE-CH-0241</strain>
    </source>
</reference>
<gene>
    <name evidence="4" type="ORF">B0T10DRAFT_578365</name>
</gene>
<sequence>MVILRPQSEFGCAPPPQTPYSIITNLPTWANAKAFRDGDPTPLSKIVHLYPRFLPMQFAAQLERAILEKLGIEGKRALIYLNPEIWPYTQRHITLPNRGPFRMTVDEVTLKIVDVAGHRIYVVVYDPRKTFGVLASWGNPGLGISIRGAEKLLSGIDGLKEVDFDGTASLPEPTWTPETAAHQGLRERIIELLHRSPIDPAKIKCSADHVYLYPTGMAAIYHTTNRLLKYRPGTTVILGVIFHNTHHHLLEETPLGLRHFGKVDKGGLDLFENWLKEEKEAGRDVSYAFVEIPGNPNLDSPDVARLKRLSEAYGFVLIVDDTVAGFANVDVFPHSDILLTSLTKSFSGKADVMGGSIVLNQMSPHYEALAPLFKSTFHNELFAVDAEVLLSNSHGFLERTRILNRNAEAMANFLHDAKSLPNSPVVDVQYPSLLPTKPNYDAVKRPATSDLPDPGYGCLLTVNFDSVDTAIAFYDRCGFYPSPHLGGHVTLVFAYNMTVFSKKPAECAEMRELGVKEEGVRLSAGLEKEEDLIDTLKDALDAAIQVKKNMAS</sequence>
<name>A0A9P9ASR4_9HYPO</name>
<dbReference type="Proteomes" id="UP000777438">
    <property type="component" value="Unassembled WGS sequence"/>
</dbReference>
<dbReference type="SUPFAM" id="SSF53383">
    <property type="entry name" value="PLP-dependent transferases"/>
    <property type="match status" value="1"/>
</dbReference>
<keyword evidence="2 3" id="KW-0663">Pyridoxal phosphate</keyword>
<dbReference type="AlphaFoldDB" id="A0A9P9ASR4"/>
<keyword evidence="5" id="KW-1185">Reference proteome</keyword>
<dbReference type="Gene3D" id="3.90.1150.10">
    <property type="entry name" value="Aspartate Aminotransferase, domain 1"/>
    <property type="match status" value="1"/>
</dbReference>
<dbReference type="InterPro" id="IPR015424">
    <property type="entry name" value="PyrdxlP-dep_Trfase"/>
</dbReference>
<comment type="cofactor">
    <cofactor evidence="1 3">
        <name>pyridoxal 5'-phosphate</name>
        <dbReference type="ChEBI" id="CHEBI:597326"/>
    </cofactor>
</comment>
<dbReference type="GO" id="GO:0019346">
    <property type="term" value="P:transsulfuration"/>
    <property type="evidence" value="ECO:0007669"/>
    <property type="project" value="InterPro"/>
</dbReference>
<dbReference type="OrthoDB" id="10047078at2759"/>
<evidence type="ECO:0000256" key="1">
    <source>
        <dbReference type="ARBA" id="ARBA00001933"/>
    </source>
</evidence>
<accession>A0A9P9ASR4</accession>
<dbReference type="PANTHER" id="PTHR42699">
    <property type="match status" value="1"/>
</dbReference>
<dbReference type="GO" id="GO:0003962">
    <property type="term" value="F:cystathionine gamma-synthase activity"/>
    <property type="evidence" value="ECO:0007669"/>
    <property type="project" value="TreeGrafter"/>
</dbReference>
<evidence type="ECO:0000256" key="2">
    <source>
        <dbReference type="ARBA" id="ARBA00022898"/>
    </source>
</evidence>
<dbReference type="Gene3D" id="3.40.640.10">
    <property type="entry name" value="Type I PLP-dependent aspartate aminotransferase-like (Major domain)"/>
    <property type="match status" value="1"/>
</dbReference>
<dbReference type="Pfam" id="PF01053">
    <property type="entry name" value="Cys_Met_Meta_PP"/>
    <property type="match status" value="1"/>
</dbReference>